<reference evidence="2 3" key="1">
    <citation type="journal article" date="2019" name="Microbiome">
        <title>Annotated bacterial chromosomes from frame-shift-corrected long-read metagenomic data.</title>
        <authorList>
            <person name="Arumugam K."/>
            <person name="Bagci C."/>
            <person name="Bessarab I."/>
            <person name="Beier S."/>
            <person name="Buchfink B."/>
            <person name="Gorska A."/>
            <person name="Qiu G."/>
            <person name="Huson D.H."/>
            <person name="Williams R.B.H."/>
        </authorList>
    </citation>
    <scope>NUCLEOTIDE SEQUENCE [LARGE SCALE GENOMIC DNA]</scope>
    <source>
        <strain evidence="2">SSA1</strain>
    </source>
</reference>
<sequence length="298" mass="34195">MDDLTETYCLIDDFYKAIEPQLNARLLTDGKRHRSRKCSLSLPELMTLVVLFHQIRYRQFKSFYLNHVCQHLRAEFPQLPTYQRCVEWLQRCAIALAALFEALTGKCSGVSIADSTPIAVCENLRISSHRVFQGMAARGKSSTAWFFGFKLHLVINHLGEWLGVKLTPGNVDDRKPLCDFANRLFGKLYADKGYIAKWLTAFLRNLGIDLVTRVKKNMKPVALTPFDEAMLRQRSLVETVIDELKNLCQVEHTRHRSPIHFTVNLLAGLIAYCLMPNKPRLSLQDIRRLSKPPKLIPN</sequence>
<dbReference type="InterPro" id="IPR012337">
    <property type="entry name" value="RNaseH-like_sf"/>
</dbReference>
<evidence type="ECO:0000313" key="2">
    <source>
        <dbReference type="EMBL" id="QLH50405.1"/>
    </source>
</evidence>
<dbReference type="InterPro" id="IPR025668">
    <property type="entry name" value="Tnp_DDE_dom"/>
</dbReference>
<evidence type="ECO:0000259" key="1">
    <source>
        <dbReference type="Pfam" id="PF13612"/>
    </source>
</evidence>
<organism evidence="2 3">
    <name type="scientific">Candidatus Accumulibacter cognatus</name>
    <dbReference type="NCBI Taxonomy" id="2954383"/>
    <lineage>
        <taxon>Bacteria</taxon>
        <taxon>Pseudomonadati</taxon>
        <taxon>Pseudomonadota</taxon>
        <taxon>Betaproteobacteria</taxon>
        <taxon>Candidatus Accumulibacter</taxon>
    </lineage>
</organism>
<protein>
    <submittedName>
        <fullName evidence="2">IS982 family transposase</fullName>
    </submittedName>
</protein>
<dbReference type="Proteomes" id="UP000509684">
    <property type="component" value="Chromosome"/>
</dbReference>
<evidence type="ECO:0000313" key="3">
    <source>
        <dbReference type="Proteomes" id="UP000509684"/>
    </source>
</evidence>
<accession>A0A7D5SLB3</accession>
<feature type="domain" description="Transposase DDE" evidence="1">
    <location>
        <begin position="105"/>
        <end position="257"/>
    </location>
</feature>
<dbReference type="KEGG" id="acog:HWD57_11890"/>
<dbReference type="NCBIfam" id="NF033520">
    <property type="entry name" value="transpos_IS982"/>
    <property type="match status" value="1"/>
</dbReference>
<dbReference type="AlphaFoldDB" id="A0A7D5SLB3"/>
<dbReference type="SUPFAM" id="SSF53098">
    <property type="entry name" value="Ribonuclease H-like"/>
    <property type="match status" value="1"/>
</dbReference>
<name>A0A7D5SLB3_9PROT</name>
<dbReference type="Pfam" id="PF13612">
    <property type="entry name" value="DDE_Tnp_1_3"/>
    <property type="match status" value="1"/>
</dbReference>
<proteinExistence type="predicted"/>
<gene>
    <name evidence="2" type="ORF">HWD57_11890</name>
</gene>
<dbReference type="EMBL" id="CP058708">
    <property type="protein sequence ID" value="QLH50405.1"/>
    <property type="molecule type" value="Genomic_DNA"/>
</dbReference>